<dbReference type="InterPro" id="IPR000297">
    <property type="entry name" value="PPIase_PpiC"/>
</dbReference>
<comment type="caution">
    <text evidence="7">The sequence shown here is derived from an EMBL/GenBank/DDBJ whole genome shotgun (WGS) entry which is preliminary data.</text>
</comment>
<dbReference type="InterPro" id="IPR046357">
    <property type="entry name" value="PPIase_dom_sf"/>
</dbReference>
<organism evidence="7 8">
    <name type="scientific">Candidatus Competibacter phosphatis</name>
    <dbReference type="NCBI Taxonomy" id="221280"/>
    <lineage>
        <taxon>Bacteria</taxon>
        <taxon>Pseudomonadati</taxon>
        <taxon>Pseudomonadota</taxon>
        <taxon>Gammaproteobacteria</taxon>
        <taxon>Candidatus Competibacteraceae</taxon>
        <taxon>Candidatus Competibacter</taxon>
    </lineage>
</organism>
<keyword evidence="4 5" id="KW-0697">Rotamase</keyword>
<dbReference type="InterPro" id="IPR023058">
    <property type="entry name" value="PPIase_PpiC_CS"/>
</dbReference>
<keyword evidence="5 7" id="KW-0413">Isomerase</keyword>
<keyword evidence="8" id="KW-1185">Reference proteome</keyword>
<dbReference type="InterPro" id="IPR050245">
    <property type="entry name" value="PrsA_foldase"/>
</dbReference>
<dbReference type="PANTHER" id="PTHR47245:SF2">
    <property type="entry name" value="PEPTIDYL-PROLYL CIS-TRANS ISOMERASE HP_0175-RELATED"/>
    <property type="match status" value="1"/>
</dbReference>
<comment type="catalytic activity">
    <reaction evidence="1">
        <text>[protein]-peptidylproline (omega=180) = [protein]-peptidylproline (omega=0)</text>
        <dbReference type="Rhea" id="RHEA:16237"/>
        <dbReference type="Rhea" id="RHEA-COMP:10747"/>
        <dbReference type="Rhea" id="RHEA-COMP:10748"/>
        <dbReference type="ChEBI" id="CHEBI:83833"/>
        <dbReference type="ChEBI" id="CHEBI:83834"/>
        <dbReference type="EC" id="5.2.1.8"/>
    </reaction>
</comment>
<evidence type="ECO:0000259" key="6">
    <source>
        <dbReference type="PROSITE" id="PS50198"/>
    </source>
</evidence>
<evidence type="ECO:0000313" key="7">
    <source>
        <dbReference type="EMBL" id="NMQ20355.1"/>
    </source>
</evidence>
<dbReference type="PROSITE" id="PS50198">
    <property type="entry name" value="PPIC_PPIASE_2"/>
    <property type="match status" value="1"/>
</dbReference>
<dbReference type="Proteomes" id="UP000760480">
    <property type="component" value="Unassembled WGS sequence"/>
</dbReference>
<dbReference type="EMBL" id="SPMZ01000046">
    <property type="protein sequence ID" value="NMQ20355.1"/>
    <property type="molecule type" value="Genomic_DNA"/>
</dbReference>
<comment type="similarity">
    <text evidence="2">Belongs to the PpiC/parvulin rotamase family.</text>
</comment>
<protein>
    <recommendedName>
        <fullName evidence="3">peptidylprolyl isomerase</fullName>
        <ecNumber evidence="3">5.2.1.8</ecNumber>
    </recommendedName>
</protein>
<proteinExistence type="inferred from homology"/>
<feature type="domain" description="PpiC" evidence="6">
    <location>
        <begin position="76"/>
        <end position="178"/>
    </location>
</feature>
<evidence type="ECO:0000256" key="4">
    <source>
        <dbReference type="ARBA" id="ARBA00023110"/>
    </source>
</evidence>
<evidence type="ECO:0000313" key="8">
    <source>
        <dbReference type="Proteomes" id="UP000760480"/>
    </source>
</evidence>
<name>A0ABX1TR04_9GAMM</name>
<evidence type="ECO:0000256" key="2">
    <source>
        <dbReference type="ARBA" id="ARBA00007656"/>
    </source>
</evidence>
<dbReference type="PROSITE" id="PS01096">
    <property type="entry name" value="PPIC_PPIASE_1"/>
    <property type="match status" value="1"/>
</dbReference>
<dbReference type="SUPFAM" id="SSF54534">
    <property type="entry name" value="FKBP-like"/>
    <property type="match status" value="1"/>
</dbReference>
<dbReference type="Pfam" id="PF00639">
    <property type="entry name" value="Rotamase"/>
    <property type="match status" value="1"/>
</dbReference>
<gene>
    <name evidence="7" type="ORF">E4P82_14820</name>
</gene>
<dbReference type="EC" id="5.2.1.8" evidence="3"/>
<accession>A0ABX1TR04</accession>
<evidence type="ECO:0000256" key="3">
    <source>
        <dbReference type="ARBA" id="ARBA00013194"/>
    </source>
</evidence>
<dbReference type="GO" id="GO:0016853">
    <property type="term" value="F:isomerase activity"/>
    <property type="evidence" value="ECO:0007669"/>
    <property type="project" value="UniProtKB-KW"/>
</dbReference>
<dbReference type="Gene3D" id="3.10.50.40">
    <property type="match status" value="1"/>
</dbReference>
<evidence type="ECO:0000256" key="1">
    <source>
        <dbReference type="ARBA" id="ARBA00000971"/>
    </source>
</evidence>
<sequence length="234" mass="25589">MRHHPAPSPEAAEYSAKLALVAKELLLQEAARLEIVGDDEEGRIAALIEREVKTPEPDETSCRRFFRANHQRFRTGDLFEVSHILCAAPPDDAMARAEARARAESALGQLADDGGNFAELATTLSDCPSKQNGGSLGQIGSGQTVPEFEQALLDMREGEISSQPLESRFGFHLIRLHHKTEGQTLAYEKARDQIAGYLRESAQRQGISRYLSLLIGRADIAGIDLLGTDSPLAR</sequence>
<reference evidence="7 8" key="1">
    <citation type="submission" date="2019-03" db="EMBL/GenBank/DDBJ databases">
        <title>Metabolic reconstructions from genomes of highly enriched 'Candidatus Accumulibacter' and 'Candidatus Competibacter' bioreactor populations.</title>
        <authorList>
            <person name="Annavajhala M.K."/>
            <person name="Welles L."/>
            <person name="Abbas B."/>
            <person name="Sorokin D."/>
            <person name="Park H."/>
            <person name="Van Loosdrecht M."/>
            <person name="Chandran K."/>
        </authorList>
    </citation>
    <scope>NUCLEOTIDE SEQUENCE [LARGE SCALE GENOMIC DNA]</scope>
    <source>
        <strain evidence="7 8">SBR_G</strain>
    </source>
</reference>
<dbReference type="PANTHER" id="PTHR47245">
    <property type="entry name" value="PEPTIDYLPROLYL ISOMERASE"/>
    <property type="match status" value="1"/>
</dbReference>
<evidence type="ECO:0000256" key="5">
    <source>
        <dbReference type="PROSITE-ProRule" id="PRU00278"/>
    </source>
</evidence>